<evidence type="ECO:0000256" key="6">
    <source>
        <dbReference type="ARBA" id="ARBA00022741"/>
    </source>
</evidence>
<keyword evidence="6" id="KW-0547">Nucleotide-binding</keyword>
<name>A0ABP8GAJ6_9SPHI</name>
<dbReference type="PROSITE" id="PS50109">
    <property type="entry name" value="HIS_KIN"/>
    <property type="match status" value="1"/>
</dbReference>
<protein>
    <recommendedName>
        <fullName evidence="3">histidine kinase</fullName>
        <ecNumber evidence="3">2.7.13.3</ecNumber>
    </recommendedName>
</protein>
<dbReference type="SUPFAM" id="SSF55874">
    <property type="entry name" value="ATPase domain of HSP90 chaperone/DNA topoisomerase II/histidine kinase"/>
    <property type="match status" value="1"/>
</dbReference>
<dbReference type="InterPro" id="IPR003660">
    <property type="entry name" value="HAMP_dom"/>
</dbReference>
<dbReference type="PRINTS" id="PR00344">
    <property type="entry name" value="BCTRLSENSOR"/>
</dbReference>
<dbReference type="InterPro" id="IPR036890">
    <property type="entry name" value="HATPase_C_sf"/>
</dbReference>
<feature type="transmembrane region" description="Helical" evidence="10">
    <location>
        <begin position="7"/>
        <end position="27"/>
    </location>
</feature>
<dbReference type="SUPFAM" id="SSF55785">
    <property type="entry name" value="PYP-like sensor domain (PAS domain)"/>
    <property type="match status" value="1"/>
</dbReference>
<sequence>MMKLRTKFILFVGIIHVLTLALTYYIFKENKTYFILAEVFVILSLVISWSLYRQLIQPLKFLMTGIEAIKDQDFNIEFLPTGKYEVDQMIGVYNQMITQLRAERTIQEQQHFFLEKLINTSPTGIIILDFDNHIQQINPKALQLLQLEERGLLKHKIDNLPDAIFQHIALLKTGETKTIRLAGHTTIKLQRSHFIDRGFPRHFVMMEEMTAEIIAAEKNAYGKVIRMMAHEVNNTIGPVNSIIQSAMATDALWQVPGTTPLHDALQVAMERNYNLNIFMRNFADLVKLPEPRKTQTDLRKLLQNVLTLMGITAADRHILLKFDHPETPFYIMADEQLMEQAFVNIIKNAIEAIEENGEINIVLNTNARSISIQDNGRGISETESELLFTPFFSTKKEGQGIGLTLVREILIKHGFAFSLKGGEGNGAVFSINFSDKIVN</sequence>
<evidence type="ECO:0000256" key="2">
    <source>
        <dbReference type="ARBA" id="ARBA00004370"/>
    </source>
</evidence>
<evidence type="ECO:0000259" key="11">
    <source>
        <dbReference type="PROSITE" id="PS50109"/>
    </source>
</evidence>
<comment type="subcellular location">
    <subcellularLocation>
        <location evidence="2">Membrane</location>
    </subcellularLocation>
</comment>
<dbReference type="InterPro" id="IPR004358">
    <property type="entry name" value="Sig_transdc_His_kin-like_C"/>
</dbReference>
<evidence type="ECO:0000256" key="4">
    <source>
        <dbReference type="ARBA" id="ARBA00022553"/>
    </source>
</evidence>
<keyword evidence="9" id="KW-0902">Two-component regulatory system</keyword>
<dbReference type="Gene3D" id="6.10.340.10">
    <property type="match status" value="1"/>
</dbReference>
<dbReference type="Pfam" id="PF00672">
    <property type="entry name" value="HAMP"/>
    <property type="match status" value="1"/>
</dbReference>
<gene>
    <name evidence="13" type="ORF">GCM10023149_19580</name>
</gene>
<dbReference type="EC" id="2.7.13.3" evidence="3"/>
<dbReference type="PANTHER" id="PTHR43065:SF10">
    <property type="entry name" value="PEROXIDE STRESS-ACTIVATED HISTIDINE KINASE MAK3"/>
    <property type="match status" value="1"/>
</dbReference>
<keyword evidence="10" id="KW-1133">Transmembrane helix</keyword>
<keyword evidence="10" id="KW-0472">Membrane</keyword>
<keyword evidence="10" id="KW-0812">Transmembrane</keyword>
<proteinExistence type="predicted"/>
<evidence type="ECO:0000313" key="14">
    <source>
        <dbReference type="Proteomes" id="UP001500582"/>
    </source>
</evidence>
<feature type="transmembrane region" description="Helical" evidence="10">
    <location>
        <begin position="33"/>
        <end position="52"/>
    </location>
</feature>
<keyword evidence="8 13" id="KW-0067">ATP-binding</keyword>
<evidence type="ECO:0000313" key="13">
    <source>
        <dbReference type="EMBL" id="GAA4320349.1"/>
    </source>
</evidence>
<keyword evidence="7" id="KW-0418">Kinase</keyword>
<reference evidence="14" key="1">
    <citation type="journal article" date="2019" name="Int. J. Syst. Evol. Microbiol.">
        <title>The Global Catalogue of Microorganisms (GCM) 10K type strain sequencing project: providing services to taxonomists for standard genome sequencing and annotation.</title>
        <authorList>
            <consortium name="The Broad Institute Genomics Platform"/>
            <consortium name="The Broad Institute Genome Sequencing Center for Infectious Disease"/>
            <person name="Wu L."/>
            <person name="Ma J."/>
        </authorList>
    </citation>
    <scope>NUCLEOTIDE SEQUENCE [LARGE SCALE GENOMIC DNA]</scope>
    <source>
        <strain evidence="14">JCM 17705</strain>
    </source>
</reference>
<evidence type="ECO:0000259" key="12">
    <source>
        <dbReference type="PROSITE" id="PS50885"/>
    </source>
</evidence>
<dbReference type="Pfam" id="PF02518">
    <property type="entry name" value="HATPase_c"/>
    <property type="match status" value="1"/>
</dbReference>
<evidence type="ECO:0000256" key="7">
    <source>
        <dbReference type="ARBA" id="ARBA00022777"/>
    </source>
</evidence>
<dbReference type="InterPro" id="IPR035965">
    <property type="entry name" value="PAS-like_dom_sf"/>
</dbReference>
<evidence type="ECO:0000256" key="10">
    <source>
        <dbReference type="SAM" id="Phobius"/>
    </source>
</evidence>
<dbReference type="Gene3D" id="3.30.565.10">
    <property type="entry name" value="Histidine kinase-like ATPase, C-terminal domain"/>
    <property type="match status" value="1"/>
</dbReference>
<organism evidence="13 14">
    <name type="scientific">Mucilaginibacter gynuensis</name>
    <dbReference type="NCBI Taxonomy" id="1302236"/>
    <lineage>
        <taxon>Bacteria</taxon>
        <taxon>Pseudomonadati</taxon>
        <taxon>Bacteroidota</taxon>
        <taxon>Sphingobacteriia</taxon>
        <taxon>Sphingobacteriales</taxon>
        <taxon>Sphingobacteriaceae</taxon>
        <taxon>Mucilaginibacter</taxon>
    </lineage>
</organism>
<dbReference type="InterPro" id="IPR005467">
    <property type="entry name" value="His_kinase_dom"/>
</dbReference>
<evidence type="ECO:0000256" key="9">
    <source>
        <dbReference type="ARBA" id="ARBA00023012"/>
    </source>
</evidence>
<keyword evidence="5" id="KW-0808">Transferase</keyword>
<feature type="domain" description="Histidine kinase" evidence="11">
    <location>
        <begin position="227"/>
        <end position="437"/>
    </location>
</feature>
<feature type="domain" description="HAMP" evidence="12">
    <location>
        <begin position="53"/>
        <end position="105"/>
    </location>
</feature>
<dbReference type="EMBL" id="BAABFT010000004">
    <property type="protein sequence ID" value="GAA4320349.1"/>
    <property type="molecule type" value="Genomic_DNA"/>
</dbReference>
<accession>A0ABP8GAJ6</accession>
<comment type="catalytic activity">
    <reaction evidence="1">
        <text>ATP + protein L-histidine = ADP + protein N-phospho-L-histidine.</text>
        <dbReference type="EC" id="2.7.13.3"/>
    </reaction>
</comment>
<dbReference type="SMART" id="SM00387">
    <property type="entry name" value="HATPase_c"/>
    <property type="match status" value="1"/>
</dbReference>
<evidence type="ECO:0000256" key="5">
    <source>
        <dbReference type="ARBA" id="ARBA00022679"/>
    </source>
</evidence>
<dbReference type="SMART" id="SM00304">
    <property type="entry name" value="HAMP"/>
    <property type="match status" value="1"/>
</dbReference>
<dbReference type="InterPro" id="IPR000014">
    <property type="entry name" value="PAS"/>
</dbReference>
<dbReference type="RefSeq" id="WP_345210872.1">
    <property type="nucleotide sequence ID" value="NZ_BAABFT010000004.1"/>
</dbReference>
<keyword evidence="4" id="KW-0597">Phosphoprotein</keyword>
<dbReference type="PROSITE" id="PS50885">
    <property type="entry name" value="HAMP"/>
    <property type="match status" value="1"/>
</dbReference>
<evidence type="ECO:0000256" key="8">
    <source>
        <dbReference type="ARBA" id="ARBA00022840"/>
    </source>
</evidence>
<evidence type="ECO:0000256" key="3">
    <source>
        <dbReference type="ARBA" id="ARBA00012438"/>
    </source>
</evidence>
<dbReference type="GO" id="GO:0005524">
    <property type="term" value="F:ATP binding"/>
    <property type="evidence" value="ECO:0007669"/>
    <property type="project" value="UniProtKB-KW"/>
</dbReference>
<dbReference type="PANTHER" id="PTHR43065">
    <property type="entry name" value="SENSOR HISTIDINE KINASE"/>
    <property type="match status" value="1"/>
</dbReference>
<dbReference type="Pfam" id="PF13188">
    <property type="entry name" value="PAS_8"/>
    <property type="match status" value="1"/>
</dbReference>
<dbReference type="Gene3D" id="3.30.450.20">
    <property type="entry name" value="PAS domain"/>
    <property type="match status" value="1"/>
</dbReference>
<evidence type="ECO:0000256" key="1">
    <source>
        <dbReference type="ARBA" id="ARBA00000085"/>
    </source>
</evidence>
<dbReference type="InterPro" id="IPR003594">
    <property type="entry name" value="HATPase_dom"/>
</dbReference>
<comment type="caution">
    <text evidence="13">The sequence shown here is derived from an EMBL/GenBank/DDBJ whole genome shotgun (WGS) entry which is preliminary data.</text>
</comment>
<keyword evidence="14" id="KW-1185">Reference proteome</keyword>
<dbReference type="Proteomes" id="UP001500582">
    <property type="component" value="Unassembled WGS sequence"/>
</dbReference>